<dbReference type="EC" id="2.4.1.187" evidence="5"/>
<keyword evidence="4 5" id="KW-0961">Cell wall biogenesis/degradation</keyword>
<gene>
    <name evidence="6" type="ordered locus">DSY4885</name>
</gene>
<dbReference type="AlphaFoldDB" id="Q24MR8"/>
<comment type="function">
    <text evidence="5">Catalyzes the conversion of GlcNAc-PP-undecaprenol into ManNAc-GlcNAc-PP-undecaprenol, the first committed lipid intermediate in the de novo synthesis of teichoic acid.</text>
</comment>
<dbReference type="NCBIfam" id="TIGR00696">
    <property type="entry name" value="wecG_tagA_cpsF"/>
    <property type="match status" value="1"/>
</dbReference>
<dbReference type="CDD" id="cd06533">
    <property type="entry name" value="Glyco_transf_WecG_TagA"/>
    <property type="match status" value="1"/>
</dbReference>
<name>Q24MR8_DESHY</name>
<keyword evidence="2 5" id="KW-0808">Transferase</keyword>
<dbReference type="Proteomes" id="UP000001946">
    <property type="component" value="Chromosome"/>
</dbReference>
<evidence type="ECO:0000256" key="5">
    <source>
        <dbReference type="HAMAP-Rule" id="MF_02070"/>
    </source>
</evidence>
<protein>
    <recommendedName>
        <fullName evidence="5">N-acetylglucosaminyldiphosphoundecaprenol N-acetyl-beta-D-mannosaminyltransferase</fullName>
        <ecNumber evidence="5">2.4.1.187</ecNumber>
    </recommendedName>
    <alternativeName>
        <fullName evidence="5">N-acetylmannosaminyltransferase</fullName>
    </alternativeName>
    <alternativeName>
        <fullName evidence="5">UDP-N-acetylmannosamine transferase</fullName>
    </alternativeName>
    <alternativeName>
        <fullName evidence="5">UDP-N-acetylmannosamine:N-acetylglucosaminyl pyrophosphorylundecaprenol N-acetylmannosaminyltransferase</fullName>
    </alternativeName>
</protein>
<dbReference type="EMBL" id="AP008230">
    <property type="protein sequence ID" value="BAE86674.1"/>
    <property type="molecule type" value="Genomic_DNA"/>
</dbReference>
<accession>Q24MR8</accession>
<dbReference type="Pfam" id="PF03808">
    <property type="entry name" value="Glyco_tran_WecG"/>
    <property type="match status" value="1"/>
</dbReference>
<dbReference type="KEGG" id="dsy:DSY4885"/>
<evidence type="ECO:0000256" key="2">
    <source>
        <dbReference type="ARBA" id="ARBA00022679"/>
    </source>
</evidence>
<keyword evidence="1 5" id="KW-0328">Glycosyltransferase</keyword>
<comment type="pathway">
    <text evidence="5">Cell wall biogenesis; teichoic acid biosynthesis.</text>
</comment>
<proteinExistence type="inferred from homology"/>
<dbReference type="eggNOG" id="COG1922">
    <property type="taxonomic scope" value="Bacteria"/>
</dbReference>
<dbReference type="GO" id="GO:0047244">
    <property type="term" value="F:N-acetylglucosaminyldiphosphoundecaprenol N-acetyl-beta-D-mannosaminyltransferase activity"/>
    <property type="evidence" value="ECO:0007669"/>
    <property type="project" value="UniProtKB-UniRule"/>
</dbReference>
<dbReference type="InterPro" id="IPR004629">
    <property type="entry name" value="WecG_TagA_CpsF"/>
</dbReference>
<evidence type="ECO:0000256" key="1">
    <source>
        <dbReference type="ARBA" id="ARBA00022676"/>
    </source>
</evidence>
<evidence type="ECO:0000313" key="6">
    <source>
        <dbReference type="EMBL" id="BAE86674.1"/>
    </source>
</evidence>
<dbReference type="CAZy" id="GT26">
    <property type="family name" value="Glycosyltransferase Family 26"/>
</dbReference>
<dbReference type="HAMAP" id="MF_02070">
    <property type="entry name" value="TagA_TarA"/>
    <property type="match status" value="1"/>
</dbReference>
<sequence>MERFTMRADILGVKVDRESMAETVLKIRKAVEEQRPIQVVTANPELIYATGRDVRLKQLINSAEVVTPDGVGVVWAAKRLGHPVAERVTGIDLIEALFPIAAEQAWGVFFLGSQPGVAEKAAEKVAEKHPGFRWQAAHGYFSREEEPALLEQIREFKPDLLLIGLGAPRQEFWMFSHLDLNTVSIGVGGSFDALAGINKRAPRWIRHIRLEWLYRLLKQPSRLKRQLVLPRFAWKVICSGKEQKRTRKVR</sequence>
<dbReference type="GO" id="GO:0071555">
    <property type="term" value="P:cell wall organization"/>
    <property type="evidence" value="ECO:0007669"/>
    <property type="project" value="UniProtKB-KW"/>
</dbReference>
<dbReference type="PANTHER" id="PTHR34136">
    <property type="match status" value="1"/>
</dbReference>
<evidence type="ECO:0000313" key="7">
    <source>
        <dbReference type="Proteomes" id="UP000001946"/>
    </source>
</evidence>
<dbReference type="STRING" id="138119.DSY4885"/>
<keyword evidence="7" id="KW-1185">Reference proteome</keyword>
<keyword evidence="3 5" id="KW-0777">Teichoic acid biosynthesis</keyword>
<dbReference type="UniPathway" id="UPA00632"/>
<dbReference type="GO" id="GO:0019350">
    <property type="term" value="P:teichoic acid biosynthetic process"/>
    <property type="evidence" value="ECO:0007669"/>
    <property type="project" value="UniProtKB-UniRule"/>
</dbReference>
<dbReference type="HOGENOM" id="CLU_063203_3_1_9"/>
<comment type="similarity">
    <text evidence="5">Belongs to the glycosyltransferase 26 family. TagA/TarA subfamily.</text>
</comment>
<organism evidence="6 7">
    <name type="scientific">Desulfitobacterium hafniense (strain Y51)</name>
    <dbReference type="NCBI Taxonomy" id="138119"/>
    <lineage>
        <taxon>Bacteria</taxon>
        <taxon>Bacillati</taxon>
        <taxon>Bacillota</taxon>
        <taxon>Clostridia</taxon>
        <taxon>Eubacteriales</taxon>
        <taxon>Desulfitobacteriaceae</taxon>
        <taxon>Desulfitobacterium</taxon>
    </lineage>
</organism>
<dbReference type="InterPro" id="IPR034714">
    <property type="entry name" value="TagA_TarA"/>
</dbReference>
<evidence type="ECO:0000256" key="4">
    <source>
        <dbReference type="ARBA" id="ARBA00023316"/>
    </source>
</evidence>
<evidence type="ECO:0000256" key="3">
    <source>
        <dbReference type="ARBA" id="ARBA00022944"/>
    </source>
</evidence>
<reference evidence="6 7" key="1">
    <citation type="journal article" date="2006" name="J. Bacteriol.">
        <title>Complete genome sequence of the dehalorespiring bacterium Desulfitobacterium hafniense Y51 and comparison with Dehalococcoides ethenogenes 195.</title>
        <authorList>
            <person name="Nonaka H."/>
            <person name="Keresztes G."/>
            <person name="Shinoda Y."/>
            <person name="Ikenaga Y."/>
            <person name="Abe M."/>
            <person name="Naito K."/>
            <person name="Inatomi K."/>
            <person name="Furukawa K."/>
            <person name="Inui M."/>
            <person name="Yukawa H."/>
        </authorList>
    </citation>
    <scope>NUCLEOTIDE SEQUENCE [LARGE SCALE GENOMIC DNA]</scope>
    <source>
        <strain evidence="6 7">Y51</strain>
    </source>
</reference>
<comment type="catalytic activity">
    <reaction evidence="5">
        <text>UDP-N-acetyl-alpha-D-mannosamine + N-acetyl-alpha-D-glucosaminyl-di-trans,octa-cis-undecaprenyl diphosphate = N-acetyl-beta-D-mannosaminyl-(1-&gt;4)-N-acetyl-alpha-D-glucosaminyl di-trans,octa-cis-undecaprenyl diphosphate + UDP + H(+)</text>
        <dbReference type="Rhea" id="RHEA:16053"/>
        <dbReference type="ChEBI" id="CHEBI:15378"/>
        <dbReference type="ChEBI" id="CHEBI:58223"/>
        <dbReference type="ChEBI" id="CHEBI:62959"/>
        <dbReference type="ChEBI" id="CHEBI:68623"/>
        <dbReference type="ChEBI" id="CHEBI:132210"/>
        <dbReference type="EC" id="2.4.1.187"/>
    </reaction>
</comment>
<dbReference type="PANTHER" id="PTHR34136:SF1">
    <property type="entry name" value="UDP-N-ACETYL-D-MANNOSAMINURONIC ACID TRANSFERASE"/>
    <property type="match status" value="1"/>
</dbReference>